<keyword evidence="7" id="KW-0449">Lipoprotein</keyword>
<feature type="domain" description="Spore germination GerAC-like C-terminal" evidence="8">
    <location>
        <begin position="194"/>
        <end position="350"/>
    </location>
</feature>
<dbReference type="Gene3D" id="3.30.300.210">
    <property type="entry name" value="Nutrient germinant receptor protein C, domain 3"/>
    <property type="match status" value="1"/>
</dbReference>
<dbReference type="RefSeq" id="WP_377058589.1">
    <property type="nucleotide sequence ID" value="NZ_JBHLUU010000110.1"/>
</dbReference>
<accession>A0ABV6KUN8</accession>
<evidence type="ECO:0000256" key="7">
    <source>
        <dbReference type="ARBA" id="ARBA00023288"/>
    </source>
</evidence>
<protein>
    <submittedName>
        <fullName evidence="10">Ger(X)C family spore germination protein</fullName>
    </submittedName>
</protein>
<feature type="domain" description="Spore germination protein N-terminal" evidence="9">
    <location>
        <begin position="20"/>
        <end position="185"/>
    </location>
</feature>
<evidence type="ECO:0000256" key="5">
    <source>
        <dbReference type="ARBA" id="ARBA00023136"/>
    </source>
</evidence>
<evidence type="ECO:0000256" key="6">
    <source>
        <dbReference type="ARBA" id="ARBA00023139"/>
    </source>
</evidence>
<keyword evidence="4" id="KW-0732">Signal</keyword>
<keyword evidence="5" id="KW-0472">Membrane</keyword>
<proteinExistence type="inferred from homology"/>
<evidence type="ECO:0000259" key="9">
    <source>
        <dbReference type="Pfam" id="PF25198"/>
    </source>
</evidence>
<dbReference type="Pfam" id="PF25198">
    <property type="entry name" value="Spore_GerAC_N"/>
    <property type="match status" value="1"/>
</dbReference>
<dbReference type="NCBIfam" id="TIGR02887">
    <property type="entry name" value="spore_ger_x_C"/>
    <property type="match status" value="1"/>
</dbReference>
<sequence length="353" mass="40042">MRKVIFLLISFMFLTGCVEQKIIDDINIMSAVGYDAREDGEVKGTIVIPVYKADKSISNESFMSVAKVSKEINRQSQMKSADPLENGGIEVVLFGKELAERGVYEISDTIERDAAIGDRLYMAVVDGKADEVLEKNLGNLGTGAYLNTLFEHNMRHRELPRSNLHLFMYSYYSKVKDAFLPYVKLTGNKVKIIGIALFKGDKAVDYLNDSDMFFFKALMENFRNGSYTFKVGEDYVTTYNITTKRKYEIEDPLTQPKVKLRVKLEAHIREFSGETLDPKVIDLAGKSLEEQINKRTEELLNRFRDKGIDPIGIGVLAKTQTRNFDPEKWNAVYPNATFEVSSKVLITETGVIE</sequence>
<dbReference type="PANTHER" id="PTHR35789">
    <property type="entry name" value="SPORE GERMINATION PROTEIN B3"/>
    <property type="match status" value="1"/>
</dbReference>
<dbReference type="EMBL" id="JBHLUU010000110">
    <property type="protein sequence ID" value="MFC0476735.1"/>
    <property type="molecule type" value="Genomic_DNA"/>
</dbReference>
<evidence type="ECO:0000259" key="8">
    <source>
        <dbReference type="Pfam" id="PF05504"/>
    </source>
</evidence>
<organism evidence="10 11">
    <name type="scientific">Robertmurraya beringensis</name>
    <dbReference type="NCBI Taxonomy" id="641660"/>
    <lineage>
        <taxon>Bacteria</taxon>
        <taxon>Bacillati</taxon>
        <taxon>Bacillota</taxon>
        <taxon>Bacilli</taxon>
        <taxon>Bacillales</taxon>
        <taxon>Bacillaceae</taxon>
        <taxon>Robertmurraya</taxon>
    </lineage>
</organism>
<keyword evidence="3" id="KW-0309">Germination</keyword>
<dbReference type="Pfam" id="PF05504">
    <property type="entry name" value="Spore_GerAC"/>
    <property type="match status" value="1"/>
</dbReference>
<comment type="subcellular location">
    <subcellularLocation>
        <location evidence="1">Membrane</location>
        <topology evidence="1">Lipid-anchor</topology>
    </subcellularLocation>
</comment>
<gene>
    <name evidence="10" type="ORF">ACFFHF_16150</name>
</gene>
<dbReference type="InterPro" id="IPR008844">
    <property type="entry name" value="Spore_GerAC-like"/>
</dbReference>
<evidence type="ECO:0000256" key="1">
    <source>
        <dbReference type="ARBA" id="ARBA00004635"/>
    </source>
</evidence>
<dbReference type="PROSITE" id="PS51257">
    <property type="entry name" value="PROKAR_LIPOPROTEIN"/>
    <property type="match status" value="1"/>
</dbReference>
<dbReference type="InterPro" id="IPR038501">
    <property type="entry name" value="Spore_GerAC_C_sf"/>
</dbReference>
<name>A0ABV6KUN8_9BACI</name>
<evidence type="ECO:0000313" key="11">
    <source>
        <dbReference type="Proteomes" id="UP001589738"/>
    </source>
</evidence>
<evidence type="ECO:0000313" key="10">
    <source>
        <dbReference type="EMBL" id="MFC0476735.1"/>
    </source>
</evidence>
<comment type="similarity">
    <text evidence="2">Belongs to the GerABKC lipoprotein family.</text>
</comment>
<evidence type="ECO:0000256" key="2">
    <source>
        <dbReference type="ARBA" id="ARBA00007886"/>
    </source>
</evidence>
<evidence type="ECO:0000256" key="3">
    <source>
        <dbReference type="ARBA" id="ARBA00022544"/>
    </source>
</evidence>
<comment type="caution">
    <text evidence="10">The sequence shown here is derived from an EMBL/GenBank/DDBJ whole genome shotgun (WGS) entry which is preliminary data.</text>
</comment>
<dbReference type="PANTHER" id="PTHR35789:SF1">
    <property type="entry name" value="SPORE GERMINATION PROTEIN B3"/>
    <property type="match status" value="1"/>
</dbReference>
<dbReference type="InterPro" id="IPR046953">
    <property type="entry name" value="Spore_GerAC-like_C"/>
</dbReference>
<reference evidence="10 11" key="1">
    <citation type="submission" date="2024-09" db="EMBL/GenBank/DDBJ databases">
        <authorList>
            <person name="Sun Q."/>
            <person name="Mori K."/>
        </authorList>
    </citation>
    <scope>NUCLEOTIDE SEQUENCE [LARGE SCALE GENOMIC DNA]</scope>
    <source>
        <strain evidence="10 11">CGMCC 1.9126</strain>
    </source>
</reference>
<dbReference type="Proteomes" id="UP001589738">
    <property type="component" value="Unassembled WGS sequence"/>
</dbReference>
<keyword evidence="6" id="KW-0564">Palmitate</keyword>
<keyword evidence="11" id="KW-1185">Reference proteome</keyword>
<evidence type="ECO:0000256" key="4">
    <source>
        <dbReference type="ARBA" id="ARBA00022729"/>
    </source>
</evidence>
<dbReference type="InterPro" id="IPR057336">
    <property type="entry name" value="GerAC_N"/>
</dbReference>